<feature type="signal peptide" evidence="1">
    <location>
        <begin position="1"/>
        <end position="21"/>
    </location>
</feature>
<name>A0A2T5BY67_9BACT</name>
<dbReference type="InterPro" id="IPR025297">
    <property type="entry name" value="DUF4159"/>
</dbReference>
<dbReference type="OrthoDB" id="9804083at2"/>
<evidence type="ECO:0000313" key="3">
    <source>
        <dbReference type="EMBL" id="PTN06777.1"/>
    </source>
</evidence>
<feature type="domain" description="DUF4159" evidence="2">
    <location>
        <begin position="27"/>
        <end position="216"/>
    </location>
</feature>
<dbReference type="Pfam" id="PF13709">
    <property type="entry name" value="DUF4159"/>
    <property type="match status" value="1"/>
</dbReference>
<keyword evidence="4" id="KW-1185">Reference proteome</keyword>
<dbReference type="RefSeq" id="WP_107823508.1">
    <property type="nucleotide sequence ID" value="NZ_OY782574.1"/>
</dbReference>
<gene>
    <name evidence="3" type="ORF">C8N47_12130</name>
</gene>
<evidence type="ECO:0000313" key="4">
    <source>
        <dbReference type="Proteomes" id="UP000243525"/>
    </source>
</evidence>
<evidence type="ECO:0000259" key="2">
    <source>
        <dbReference type="Pfam" id="PF13709"/>
    </source>
</evidence>
<sequence>MKRLFSTLLLMGVLLLTQAQEATLKIGLMKYKGGGDWYGDPTALPNLMRFCNQNLHTKFASDPGIVGPASPELFNYPMVHLTGHGNLIFSPDECRNLKLYFEAGGFLHIDDNYGLDPYIRREMKKIFPDQEFVELPASHPIFHQQFDFPGGLPKIHEHDGKRAQAFGLFIDGRLVCLYTYESDLSDGWEDPAVHGDPAAIRQKALKMGANIVSYVFSN</sequence>
<dbReference type="Proteomes" id="UP000243525">
    <property type="component" value="Unassembled WGS sequence"/>
</dbReference>
<evidence type="ECO:0000256" key="1">
    <source>
        <dbReference type="SAM" id="SignalP"/>
    </source>
</evidence>
<reference evidence="3 4" key="1">
    <citation type="submission" date="2018-04" db="EMBL/GenBank/DDBJ databases">
        <title>Genomic Encyclopedia of Archaeal and Bacterial Type Strains, Phase II (KMG-II): from individual species to whole genera.</title>
        <authorList>
            <person name="Goeker M."/>
        </authorList>
    </citation>
    <scope>NUCLEOTIDE SEQUENCE [LARGE SCALE GENOMIC DNA]</scope>
    <source>
        <strain evidence="3 4">DSM 28823</strain>
    </source>
</reference>
<organism evidence="3 4">
    <name type="scientific">Mangrovibacterium marinum</name>
    <dbReference type="NCBI Taxonomy" id="1639118"/>
    <lineage>
        <taxon>Bacteria</taxon>
        <taxon>Pseudomonadati</taxon>
        <taxon>Bacteroidota</taxon>
        <taxon>Bacteroidia</taxon>
        <taxon>Marinilabiliales</taxon>
        <taxon>Prolixibacteraceae</taxon>
        <taxon>Mangrovibacterium</taxon>
    </lineage>
</organism>
<protein>
    <submittedName>
        <fullName evidence="3">Uncharacterized protein DUF4159</fullName>
    </submittedName>
</protein>
<comment type="caution">
    <text evidence="3">The sequence shown here is derived from an EMBL/GenBank/DDBJ whole genome shotgun (WGS) entry which is preliminary data.</text>
</comment>
<dbReference type="AlphaFoldDB" id="A0A2T5BY67"/>
<proteinExistence type="predicted"/>
<dbReference type="Gene3D" id="3.40.50.12140">
    <property type="entry name" value="Domain of unknown function DUF4159"/>
    <property type="match status" value="1"/>
</dbReference>
<keyword evidence="1" id="KW-0732">Signal</keyword>
<feature type="chain" id="PRO_5015729433" evidence="1">
    <location>
        <begin position="22"/>
        <end position="218"/>
    </location>
</feature>
<accession>A0A2T5BY67</accession>
<dbReference type="EMBL" id="QAAD01000021">
    <property type="protein sequence ID" value="PTN06777.1"/>
    <property type="molecule type" value="Genomic_DNA"/>
</dbReference>